<feature type="region of interest" description="Disordered" evidence="1">
    <location>
        <begin position="197"/>
        <end position="245"/>
    </location>
</feature>
<dbReference type="VEuPathDB" id="FungiDB:SAPIO_CDS8635"/>
<evidence type="ECO:0000256" key="1">
    <source>
        <dbReference type="SAM" id="MobiDB-lite"/>
    </source>
</evidence>
<organism evidence="2 3">
    <name type="scientific">Pseudallescheria apiosperma</name>
    <name type="common">Scedosporium apiospermum</name>
    <dbReference type="NCBI Taxonomy" id="563466"/>
    <lineage>
        <taxon>Eukaryota</taxon>
        <taxon>Fungi</taxon>
        <taxon>Dikarya</taxon>
        <taxon>Ascomycota</taxon>
        <taxon>Pezizomycotina</taxon>
        <taxon>Sordariomycetes</taxon>
        <taxon>Hypocreomycetidae</taxon>
        <taxon>Microascales</taxon>
        <taxon>Microascaceae</taxon>
        <taxon>Scedosporium</taxon>
    </lineage>
</organism>
<dbReference type="KEGG" id="sapo:SAPIO_CDS8635"/>
<accession>A0A084G036</accession>
<dbReference type="PANTHER" id="PTHR28054:SF1">
    <property type="entry name" value="RNA POLYMERASE I-SPECIFIC TRANSCRIPTION INITIATION FACTOR RRN10"/>
    <property type="match status" value="1"/>
</dbReference>
<feature type="region of interest" description="Disordered" evidence="1">
    <location>
        <begin position="1"/>
        <end position="38"/>
    </location>
</feature>
<dbReference type="AlphaFoldDB" id="A0A084G036"/>
<feature type="compositionally biased region" description="Basic and acidic residues" evidence="1">
    <location>
        <begin position="197"/>
        <end position="215"/>
    </location>
</feature>
<keyword evidence="3" id="KW-1185">Reference proteome</keyword>
<dbReference type="GeneID" id="27727707"/>
<protein>
    <submittedName>
        <fullName evidence="2">Membrane protein</fullName>
    </submittedName>
</protein>
<name>A0A084G036_PSEDA</name>
<dbReference type="HOGENOM" id="CLU_066274_0_0_1"/>
<dbReference type="InterPro" id="IPR022793">
    <property type="entry name" value="Rrn10"/>
</dbReference>
<evidence type="ECO:0000313" key="2">
    <source>
        <dbReference type="EMBL" id="KEZ40698.1"/>
    </source>
</evidence>
<feature type="compositionally biased region" description="Basic and acidic residues" evidence="1">
    <location>
        <begin position="21"/>
        <end position="36"/>
    </location>
</feature>
<reference evidence="2 3" key="1">
    <citation type="journal article" date="2014" name="Genome Announc.">
        <title>Draft genome sequence of the pathogenic fungus Scedosporium apiospermum.</title>
        <authorList>
            <person name="Vandeputte P."/>
            <person name="Ghamrawi S."/>
            <person name="Rechenmann M."/>
            <person name="Iltis A."/>
            <person name="Giraud S."/>
            <person name="Fleury M."/>
            <person name="Thornton C."/>
            <person name="Delhaes L."/>
            <person name="Meyer W."/>
            <person name="Papon N."/>
            <person name="Bouchara J.P."/>
        </authorList>
    </citation>
    <scope>NUCLEOTIDE SEQUENCE [LARGE SCALE GENOMIC DNA]</scope>
    <source>
        <strain evidence="2 3">IHEM 14462</strain>
    </source>
</reference>
<dbReference type="GO" id="GO:0006360">
    <property type="term" value="P:transcription by RNA polymerase I"/>
    <property type="evidence" value="ECO:0007669"/>
    <property type="project" value="InterPro"/>
</dbReference>
<proteinExistence type="predicted"/>
<evidence type="ECO:0000313" key="3">
    <source>
        <dbReference type="Proteomes" id="UP000028545"/>
    </source>
</evidence>
<dbReference type="OMA" id="EENDIYW"/>
<dbReference type="Proteomes" id="UP000028545">
    <property type="component" value="Unassembled WGS sequence"/>
</dbReference>
<sequence>MASTSSRGNTPAAGHPTLPTGDERKASGPELRDMTGLRRRQATVYDAVAGRVSTLRDVAWNTRTDEMPVRELSAARHSTKNTTLSPEEVLFRRKEAPDRWPHYDIYMAHEHDLPEAGRGILPSSDLLKAVHSYTSHFYDALGDHGKRESHYVGRRNINEASMDETALLALGILLEEAGKEVLGRRGDLVFTEGEEVFAKGEEPEPEEHLRADSPRQPHGSLNQELSIRISDRRKRRRLSGAPSTM</sequence>
<dbReference type="EMBL" id="JOWA01000121">
    <property type="protein sequence ID" value="KEZ40698.1"/>
    <property type="molecule type" value="Genomic_DNA"/>
</dbReference>
<dbReference type="PANTHER" id="PTHR28054">
    <property type="entry name" value="RNA POLYMERASE I-SPECIFIC TRANSCRIPTION INITIATION FACTOR RRN10"/>
    <property type="match status" value="1"/>
</dbReference>
<comment type="caution">
    <text evidence="2">The sequence shown here is derived from an EMBL/GenBank/DDBJ whole genome shotgun (WGS) entry which is preliminary data.</text>
</comment>
<dbReference type="RefSeq" id="XP_016640497.1">
    <property type="nucleotide sequence ID" value="XM_016790234.1"/>
</dbReference>
<gene>
    <name evidence="2" type="ORF">SAPIO_CDS8635</name>
</gene>
<dbReference type="OrthoDB" id="2565191at2759"/>